<evidence type="ECO:0000313" key="3">
    <source>
        <dbReference type="Proteomes" id="UP000663846"/>
    </source>
</evidence>
<keyword evidence="1" id="KW-1133">Transmembrane helix</keyword>
<reference evidence="2" key="1">
    <citation type="submission" date="2021-01" db="EMBL/GenBank/DDBJ databases">
        <authorList>
            <person name="Kaushik A."/>
        </authorList>
    </citation>
    <scope>NUCLEOTIDE SEQUENCE</scope>
    <source>
        <strain evidence="2">AG1-1C</strain>
    </source>
</reference>
<gene>
    <name evidence="2" type="ORF">RDB_LOCUS38192</name>
</gene>
<name>A0A8H3A0C5_9AGAM</name>
<feature type="transmembrane region" description="Helical" evidence="1">
    <location>
        <begin position="122"/>
        <end position="144"/>
    </location>
</feature>
<proteinExistence type="predicted"/>
<evidence type="ECO:0000313" key="2">
    <source>
        <dbReference type="EMBL" id="CAE6385198.1"/>
    </source>
</evidence>
<sequence>MSKSLPLSAPDLDAVDNILYELITSVKQYKSPSELDFSPNGENPMHLLINEKNNPFLDQLRKLDDLRTQLAKISTQGNEKLEDKHKLTNMAIERALYRMKEHQLELYRKRPRDTEAPSKSNTWRNCCIAIFIVAAFIFFVEGFLRH</sequence>
<keyword evidence="1" id="KW-0812">Transmembrane</keyword>
<protein>
    <submittedName>
        <fullName evidence="2">Uncharacterized protein</fullName>
    </submittedName>
</protein>
<dbReference type="AlphaFoldDB" id="A0A8H3A0C5"/>
<comment type="caution">
    <text evidence="2">The sequence shown here is derived from an EMBL/GenBank/DDBJ whole genome shotgun (WGS) entry which is preliminary data.</text>
</comment>
<organism evidence="2 3">
    <name type="scientific">Rhizoctonia solani</name>
    <dbReference type="NCBI Taxonomy" id="456999"/>
    <lineage>
        <taxon>Eukaryota</taxon>
        <taxon>Fungi</taxon>
        <taxon>Dikarya</taxon>
        <taxon>Basidiomycota</taxon>
        <taxon>Agaricomycotina</taxon>
        <taxon>Agaricomycetes</taxon>
        <taxon>Cantharellales</taxon>
        <taxon>Ceratobasidiaceae</taxon>
        <taxon>Rhizoctonia</taxon>
    </lineage>
</organism>
<accession>A0A8H3A0C5</accession>
<dbReference type="Proteomes" id="UP000663846">
    <property type="component" value="Unassembled WGS sequence"/>
</dbReference>
<keyword evidence="1" id="KW-0472">Membrane</keyword>
<dbReference type="EMBL" id="CAJMWS010000239">
    <property type="protein sequence ID" value="CAE6385198.1"/>
    <property type="molecule type" value="Genomic_DNA"/>
</dbReference>
<evidence type="ECO:0000256" key="1">
    <source>
        <dbReference type="SAM" id="Phobius"/>
    </source>
</evidence>